<gene>
    <name evidence="2" type="ORF">GCM10010466_01100</name>
</gene>
<evidence type="ECO:0000313" key="3">
    <source>
        <dbReference type="Proteomes" id="UP001500320"/>
    </source>
</evidence>
<feature type="compositionally biased region" description="Polar residues" evidence="1">
    <location>
        <begin position="69"/>
        <end position="86"/>
    </location>
</feature>
<reference evidence="3" key="1">
    <citation type="journal article" date="2019" name="Int. J. Syst. Evol. Microbiol.">
        <title>The Global Catalogue of Microorganisms (GCM) 10K type strain sequencing project: providing services to taxonomists for standard genome sequencing and annotation.</title>
        <authorList>
            <consortium name="The Broad Institute Genomics Platform"/>
            <consortium name="The Broad Institute Genome Sequencing Center for Infectious Disease"/>
            <person name="Wu L."/>
            <person name="Ma J."/>
        </authorList>
    </citation>
    <scope>NUCLEOTIDE SEQUENCE [LARGE SCALE GENOMIC DNA]</scope>
    <source>
        <strain evidence="3">JCM 9373</strain>
    </source>
</reference>
<dbReference type="Proteomes" id="UP001500320">
    <property type="component" value="Unassembled WGS sequence"/>
</dbReference>
<dbReference type="EMBL" id="BAAAUT010000001">
    <property type="protein sequence ID" value="GAA3113770.1"/>
    <property type="molecule type" value="Genomic_DNA"/>
</dbReference>
<feature type="compositionally biased region" description="Basic residues" evidence="1">
    <location>
        <begin position="40"/>
        <end position="52"/>
    </location>
</feature>
<accession>A0ABP6MH96</accession>
<proteinExistence type="predicted"/>
<evidence type="ECO:0000256" key="1">
    <source>
        <dbReference type="SAM" id="MobiDB-lite"/>
    </source>
</evidence>
<organism evidence="2 3">
    <name type="scientific">Planomonospora alba</name>
    <dbReference type="NCBI Taxonomy" id="161354"/>
    <lineage>
        <taxon>Bacteria</taxon>
        <taxon>Bacillati</taxon>
        <taxon>Actinomycetota</taxon>
        <taxon>Actinomycetes</taxon>
        <taxon>Streptosporangiales</taxon>
        <taxon>Streptosporangiaceae</taxon>
        <taxon>Planomonospora</taxon>
    </lineage>
</organism>
<keyword evidence="3" id="KW-1185">Reference proteome</keyword>
<sequence length="86" mass="9521">MNEELPVFVKRWFTMPAGRSLCDATRLPPKLPYMSVSTARPRRRGAARRRPWGRGPRLAPHSRHRTPLAGSSATLRAAVNTGSSNA</sequence>
<protein>
    <submittedName>
        <fullName evidence="2">Uncharacterized protein</fullName>
    </submittedName>
</protein>
<comment type="caution">
    <text evidence="2">The sequence shown here is derived from an EMBL/GenBank/DDBJ whole genome shotgun (WGS) entry which is preliminary data.</text>
</comment>
<name>A0ABP6MH96_9ACTN</name>
<evidence type="ECO:0000313" key="2">
    <source>
        <dbReference type="EMBL" id="GAA3113770.1"/>
    </source>
</evidence>
<feature type="region of interest" description="Disordered" evidence="1">
    <location>
        <begin position="30"/>
        <end position="86"/>
    </location>
</feature>